<comment type="subcellular location">
    <subcellularLocation>
        <location evidence="2">Cell membrane</location>
        <topology evidence="2">Multi-pass membrane protein</topology>
    </subcellularLocation>
</comment>
<dbReference type="InterPro" id="IPR000014">
    <property type="entry name" value="PAS"/>
</dbReference>
<sequence length="746" mass="83797">MVSRRVRFEVWWRRSGMWLRLTLLLVGIALFGWLLSWEHTDDESINFGQNVIIFALVNLNIAILCVLLFLIGRNIIKLVFDRKKRILGSKLRTRLVLIFVGLTLLPSTFVFVMASGFLNRAVEGWFNTQVETSVSAAVQVAQSHFEYLKKNIRNTAAVVAKELELRADLFQDRTKLETFMEELRKKTNLYGIRIFQDGKSEIAEVHNAAAYVESFQEPEPGKEAISRTLRKEEPVLFEERGANQFIRAYQRVDVQGKPLVLIATLRIEPELSEALALVTDSYREYEQLKLFKNPLASGYTLTLAMITGLVIFGSIWIAFFIARQIVVPIQKLAEGTRAIARGDYDIQIKNPGDDEFGFLVKSFNSMVADLKYSRTEAEKRRIFIETILSNLAVGVIALDSDKQITSINQIAGHLFNLGDINQVVGKDLSSVLKKDIFEKLWPLICSSDSPSEGASRGPSEVEVQVSVQDQEHRVLCTAGVIRSPENSFLGTLLLFDDITDLVHAQAMSVWREVAQRIAHEIKNPLTPIQLSAQRLKKIVSEISGRSDLIESAETIVENVEAITHLANEFSKFARMPTADLNPADLNSVIADVVSTFAMNNSDIVFQFVADNKLPEISIDIGQIKSVLLNLIDNAVVAIHSETKRPEEADRAKIVIRTYYDKKEKKASFEVADNGPGIPVTDRFRIFEPYFTTKKGGMGLGLAIVNTIIADHQGEIRVYDNTPRGAKFIVELPASRRPLTQRKLAEA</sequence>
<dbReference type="InterPro" id="IPR005467">
    <property type="entry name" value="His_kinase_dom"/>
</dbReference>
<keyword evidence="12" id="KW-0902">Two-component regulatory system</keyword>
<dbReference type="SMART" id="SM00388">
    <property type="entry name" value="HisKA"/>
    <property type="match status" value="1"/>
</dbReference>
<dbReference type="Pfam" id="PF00989">
    <property type="entry name" value="PAS"/>
    <property type="match status" value="1"/>
</dbReference>
<dbReference type="InterPro" id="IPR004358">
    <property type="entry name" value="Sig_transdc_His_kin-like_C"/>
</dbReference>
<dbReference type="PANTHER" id="PTHR45528:SF1">
    <property type="entry name" value="SENSOR HISTIDINE KINASE CPXA"/>
    <property type="match status" value="1"/>
</dbReference>
<evidence type="ECO:0000256" key="11">
    <source>
        <dbReference type="ARBA" id="ARBA00022989"/>
    </source>
</evidence>
<dbReference type="InterPro" id="IPR035965">
    <property type="entry name" value="PAS-like_dom_sf"/>
</dbReference>
<dbReference type="InterPro" id="IPR036097">
    <property type="entry name" value="HisK_dim/P_sf"/>
</dbReference>
<evidence type="ECO:0000256" key="13">
    <source>
        <dbReference type="ARBA" id="ARBA00023136"/>
    </source>
</evidence>
<dbReference type="PANTHER" id="PTHR45528">
    <property type="entry name" value="SENSOR HISTIDINE KINASE CPXA"/>
    <property type="match status" value="1"/>
</dbReference>
<dbReference type="InterPro" id="IPR036890">
    <property type="entry name" value="HATPase_C_sf"/>
</dbReference>
<keyword evidence="4" id="KW-1003">Cell membrane</keyword>
<dbReference type="PROSITE" id="PS50885">
    <property type="entry name" value="HAMP"/>
    <property type="match status" value="1"/>
</dbReference>
<keyword evidence="7 14" id="KW-0812">Transmembrane</keyword>
<dbReference type="Gene3D" id="3.30.565.10">
    <property type="entry name" value="Histidine kinase-like ATPase, C-terminal domain"/>
    <property type="match status" value="1"/>
</dbReference>
<keyword evidence="13 14" id="KW-0472">Membrane</keyword>
<dbReference type="SUPFAM" id="SSF55874">
    <property type="entry name" value="ATPase domain of HSP90 chaperone/DNA topoisomerase II/histidine kinase"/>
    <property type="match status" value="1"/>
</dbReference>
<protein>
    <recommendedName>
        <fullName evidence="3">histidine kinase</fullName>
        <ecNumber evidence="3">2.7.13.3</ecNumber>
    </recommendedName>
</protein>
<keyword evidence="11 14" id="KW-1133">Transmembrane helix</keyword>
<dbReference type="GO" id="GO:0005524">
    <property type="term" value="F:ATP binding"/>
    <property type="evidence" value="ECO:0007669"/>
    <property type="project" value="UniProtKB-KW"/>
</dbReference>
<dbReference type="Pfam" id="PF02518">
    <property type="entry name" value="HATPase_c"/>
    <property type="match status" value="1"/>
</dbReference>
<dbReference type="PROSITE" id="PS50109">
    <property type="entry name" value="HIS_KIN"/>
    <property type="match status" value="1"/>
</dbReference>
<dbReference type="SMART" id="SM00304">
    <property type="entry name" value="HAMP"/>
    <property type="match status" value="1"/>
</dbReference>
<dbReference type="Proteomes" id="UP000524246">
    <property type="component" value="Unassembled WGS sequence"/>
</dbReference>
<comment type="caution">
    <text evidence="17">The sequence shown here is derived from an EMBL/GenBank/DDBJ whole genome shotgun (WGS) entry which is preliminary data.</text>
</comment>
<proteinExistence type="predicted"/>
<dbReference type="SUPFAM" id="SSF158472">
    <property type="entry name" value="HAMP domain-like"/>
    <property type="match status" value="1"/>
</dbReference>
<keyword evidence="10" id="KW-0067">ATP-binding</keyword>
<dbReference type="CDD" id="cd00082">
    <property type="entry name" value="HisKA"/>
    <property type="match status" value="1"/>
</dbReference>
<dbReference type="SUPFAM" id="SSF47384">
    <property type="entry name" value="Homodimeric domain of signal transducing histidine kinase"/>
    <property type="match status" value="1"/>
</dbReference>
<evidence type="ECO:0000256" key="3">
    <source>
        <dbReference type="ARBA" id="ARBA00012438"/>
    </source>
</evidence>
<comment type="catalytic activity">
    <reaction evidence="1">
        <text>ATP + protein L-histidine = ADP + protein N-phospho-L-histidine.</text>
        <dbReference type="EC" id="2.7.13.3"/>
    </reaction>
</comment>
<keyword evidence="6" id="KW-0808">Transferase</keyword>
<dbReference type="GO" id="GO:0006355">
    <property type="term" value="P:regulation of DNA-templated transcription"/>
    <property type="evidence" value="ECO:0007669"/>
    <property type="project" value="InterPro"/>
</dbReference>
<dbReference type="Gene3D" id="6.10.340.10">
    <property type="match status" value="1"/>
</dbReference>
<keyword evidence="9" id="KW-0418">Kinase</keyword>
<dbReference type="InterPro" id="IPR003594">
    <property type="entry name" value="HATPase_dom"/>
</dbReference>
<evidence type="ECO:0000256" key="9">
    <source>
        <dbReference type="ARBA" id="ARBA00022777"/>
    </source>
</evidence>
<name>A0A7X9FTY6_9DELT</name>
<evidence type="ECO:0000256" key="7">
    <source>
        <dbReference type="ARBA" id="ARBA00022692"/>
    </source>
</evidence>
<dbReference type="Pfam" id="PF00512">
    <property type="entry name" value="HisKA"/>
    <property type="match status" value="1"/>
</dbReference>
<dbReference type="InterPro" id="IPR050398">
    <property type="entry name" value="HssS/ArlS-like"/>
</dbReference>
<dbReference type="Gene3D" id="3.30.450.20">
    <property type="entry name" value="PAS domain"/>
    <property type="match status" value="1"/>
</dbReference>
<dbReference type="PRINTS" id="PR00344">
    <property type="entry name" value="BCTRLSENSOR"/>
</dbReference>
<evidence type="ECO:0000256" key="8">
    <source>
        <dbReference type="ARBA" id="ARBA00022741"/>
    </source>
</evidence>
<evidence type="ECO:0000256" key="4">
    <source>
        <dbReference type="ARBA" id="ARBA00022475"/>
    </source>
</evidence>
<dbReference type="SUPFAM" id="SSF55785">
    <property type="entry name" value="PYP-like sensor domain (PAS domain)"/>
    <property type="match status" value="1"/>
</dbReference>
<dbReference type="Gene3D" id="1.10.287.130">
    <property type="match status" value="1"/>
</dbReference>
<feature type="transmembrane region" description="Helical" evidence="14">
    <location>
        <begin position="96"/>
        <end position="118"/>
    </location>
</feature>
<dbReference type="EC" id="2.7.13.3" evidence="3"/>
<dbReference type="GO" id="GO:0005886">
    <property type="term" value="C:plasma membrane"/>
    <property type="evidence" value="ECO:0007669"/>
    <property type="project" value="UniProtKB-SubCell"/>
</dbReference>
<evidence type="ECO:0000256" key="1">
    <source>
        <dbReference type="ARBA" id="ARBA00000085"/>
    </source>
</evidence>
<evidence type="ECO:0000256" key="2">
    <source>
        <dbReference type="ARBA" id="ARBA00004651"/>
    </source>
</evidence>
<dbReference type="InterPro" id="IPR003661">
    <property type="entry name" value="HisK_dim/P_dom"/>
</dbReference>
<dbReference type="InterPro" id="IPR017232">
    <property type="entry name" value="NtrY"/>
</dbReference>
<evidence type="ECO:0000256" key="12">
    <source>
        <dbReference type="ARBA" id="ARBA00023012"/>
    </source>
</evidence>
<dbReference type="GO" id="GO:0000155">
    <property type="term" value="F:phosphorelay sensor kinase activity"/>
    <property type="evidence" value="ECO:0007669"/>
    <property type="project" value="InterPro"/>
</dbReference>
<dbReference type="CDD" id="cd06225">
    <property type="entry name" value="HAMP"/>
    <property type="match status" value="1"/>
</dbReference>
<dbReference type="Pfam" id="PF00672">
    <property type="entry name" value="HAMP"/>
    <property type="match status" value="1"/>
</dbReference>
<dbReference type="EMBL" id="JAAZON010000517">
    <property type="protein sequence ID" value="NMC63744.1"/>
    <property type="molecule type" value="Genomic_DNA"/>
</dbReference>
<feature type="domain" description="Histidine kinase" evidence="15">
    <location>
        <begin position="516"/>
        <end position="735"/>
    </location>
</feature>
<dbReference type="AlphaFoldDB" id="A0A7X9FTY6"/>
<keyword evidence="8" id="KW-0547">Nucleotide-binding</keyword>
<gene>
    <name evidence="17" type="ORF">GYA55_11330</name>
</gene>
<evidence type="ECO:0000313" key="18">
    <source>
        <dbReference type="Proteomes" id="UP000524246"/>
    </source>
</evidence>
<dbReference type="InterPro" id="IPR045671">
    <property type="entry name" value="NtrY-like_N"/>
</dbReference>
<keyword evidence="5" id="KW-0597">Phosphoprotein</keyword>
<feature type="domain" description="HAMP" evidence="16">
    <location>
        <begin position="323"/>
        <end position="375"/>
    </location>
</feature>
<evidence type="ECO:0000256" key="14">
    <source>
        <dbReference type="SAM" id="Phobius"/>
    </source>
</evidence>
<dbReference type="Pfam" id="PF19312">
    <property type="entry name" value="NtrY_N"/>
    <property type="match status" value="1"/>
</dbReference>
<organism evidence="17 18">
    <name type="scientific">SAR324 cluster bacterium</name>
    <dbReference type="NCBI Taxonomy" id="2024889"/>
    <lineage>
        <taxon>Bacteria</taxon>
        <taxon>Deltaproteobacteria</taxon>
        <taxon>SAR324 cluster</taxon>
    </lineage>
</organism>
<dbReference type="SMART" id="SM00387">
    <property type="entry name" value="HATPase_c"/>
    <property type="match status" value="1"/>
</dbReference>
<dbReference type="InterPro" id="IPR013767">
    <property type="entry name" value="PAS_fold"/>
</dbReference>
<evidence type="ECO:0000259" key="16">
    <source>
        <dbReference type="PROSITE" id="PS50885"/>
    </source>
</evidence>
<evidence type="ECO:0000256" key="10">
    <source>
        <dbReference type="ARBA" id="ARBA00022840"/>
    </source>
</evidence>
<accession>A0A7X9FTY6</accession>
<evidence type="ECO:0000256" key="5">
    <source>
        <dbReference type="ARBA" id="ARBA00022553"/>
    </source>
</evidence>
<evidence type="ECO:0000256" key="6">
    <source>
        <dbReference type="ARBA" id="ARBA00022679"/>
    </source>
</evidence>
<evidence type="ECO:0000313" key="17">
    <source>
        <dbReference type="EMBL" id="NMC63744.1"/>
    </source>
</evidence>
<dbReference type="PIRSF" id="PIRSF037532">
    <property type="entry name" value="STHK_NtrY"/>
    <property type="match status" value="1"/>
</dbReference>
<evidence type="ECO:0000259" key="15">
    <source>
        <dbReference type="PROSITE" id="PS50109"/>
    </source>
</evidence>
<reference evidence="17 18" key="1">
    <citation type="journal article" date="2020" name="Biotechnol. Biofuels">
        <title>New insights from the biogas microbiome by comprehensive genome-resolved metagenomics of nearly 1600 species originating from multiple anaerobic digesters.</title>
        <authorList>
            <person name="Campanaro S."/>
            <person name="Treu L."/>
            <person name="Rodriguez-R L.M."/>
            <person name="Kovalovszki A."/>
            <person name="Ziels R.M."/>
            <person name="Maus I."/>
            <person name="Zhu X."/>
            <person name="Kougias P.G."/>
            <person name="Basile A."/>
            <person name="Luo G."/>
            <person name="Schluter A."/>
            <person name="Konstantinidis K.T."/>
            <person name="Angelidaki I."/>
        </authorList>
    </citation>
    <scope>NUCLEOTIDE SEQUENCE [LARGE SCALE GENOMIC DNA]</scope>
    <source>
        <strain evidence="17">AS27yjCOA_65</strain>
    </source>
</reference>
<dbReference type="InterPro" id="IPR003660">
    <property type="entry name" value="HAMP_dom"/>
</dbReference>
<feature type="transmembrane region" description="Helical" evidence="14">
    <location>
        <begin position="299"/>
        <end position="322"/>
    </location>
</feature>
<dbReference type="CDD" id="cd00130">
    <property type="entry name" value="PAS"/>
    <property type="match status" value="1"/>
</dbReference>
<feature type="transmembrane region" description="Helical" evidence="14">
    <location>
        <begin position="52"/>
        <end position="76"/>
    </location>
</feature>